<dbReference type="Pfam" id="PF00004">
    <property type="entry name" value="AAA"/>
    <property type="match status" value="1"/>
</dbReference>
<name>A0A2G1MCJ8_9RHOB</name>
<feature type="domain" description="AAA+ ATPase" evidence="2">
    <location>
        <begin position="407"/>
        <end position="548"/>
    </location>
</feature>
<keyword evidence="1" id="KW-0067">ATP-binding</keyword>
<sequence>MTRSSMSLMPCPASNVCTAPMTLLISADVASHLDSHCHATGGVLLFDWLMARKAAEAHAAALEDWHRADNAAHRQYRKTMGAYDEAVEAIFGGPVNLPEIEDPGPAPVAPQEEVPFGPPCPAAIGRSPTEVAEAAACGIDLYAVMQTHRTQVPPYPPAALEDLIDLLPLCVALARENHIAQLFAPSAVTIIETDHGPASVKTETALKELVRLIRTAPEEQIALLGAVMHANLPTAIPSLGSLIYDSGEVLRHRRTNRPQDALPELRRQEPLVVLVESRNQLSPQLQALGLPIVALPPLDADLLLAMLRRWCSATGYLHEAEIRRRLPTPAALAATSPDGLVYALRQSTTLAVAETLGRQAERMQRDQGGTGPCLGELHLPQAVHDPLAQLAVDLEAWRIGDLPWTDIETGWLIWGPPGTGKTMLAAALARTAGVPLVAASYAQWQAAGHLGEMQRAARETFEEARRMPNGCILFIDEVDAIGNRSAGGSDRGAAYENKVVATMLELIDGTSGREGVIVLGATNLPELVDPALRRPGRLGRILELPLPRPVQIAGMLRHHLGRDLSGLDLMPLARQAAGLSAADIAALIRQARATARAARRAIDGMDLQRALDGLRPRGCAAHRERIAIHEAGHALAHHLLGITRPMAMRLTLTGGMVEVETLVEPQTLAQFEVRLQTLLAGRAAERLLLGNVSAGAGGGEGSDLAMATETALRIETVFGLGGQGPLWIPGSAQHLTLDRALAAQVRERLEAAETAAGHLLKLHLETLQRLAHRLLVEEEIEGEALLALLGEPVELRP</sequence>
<evidence type="ECO:0000313" key="4">
    <source>
        <dbReference type="Proteomes" id="UP000221860"/>
    </source>
</evidence>
<accession>A0A2G1MCJ8</accession>
<dbReference type="SUPFAM" id="SSF52540">
    <property type="entry name" value="P-loop containing nucleoside triphosphate hydrolases"/>
    <property type="match status" value="1"/>
</dbReference>
<dbReference type="AlphaFoldDB" id="A0A2G1MCJ8"/>
<dbReference type="GO" id="GO:0004222">
    <property type="term" value="F:metalloendopeptidase activity"/>
    <property type="evidence" value="ECO:0007669"/>
    <property type="project" value="InterPro"/>
</dbReference>
<comment type="caution">
    <text evidence="3">The sequence shown here is derived from an EMBL/GenBank/DDBJ whole genome shotgun (WGS) entry which is preliminary data.</text>
</comment>
<dbReference type="GO" id="GO:0006508">
    <property type="term" value="P:proteolysis"/>
    <property type="evidence" value="ECO:0007669"/>
    <property type="project" value="InterPro"/>
</dbReference>
<dbReference type="Pfam" id="PF01434">
    <property type="entry name" value="Peptidase_M41"/>
    <property type="match status" value="1"/>
</dbReference>
<dbReference type="EMBL" id="NQWH01000036">
    <property type="protein sequence ID" value="PHP26463.1"/>
    <property type="molecule type" value="Genomic_DNA"/>
</dbReference>
<dbReference type="GO" id="GO:0004176">
    <property type="term" value="F:ATP-dependent peptidase activity"/>
    <property type="evidence" value="ECO:0007669"/>
    <property type="project" value="InterPro"/>
</dbReference>
<keyword evidence="1" id="KW-0547">Nucleotide-binding</keyword>
<dbReference type="InterPro" id="IPR003960">
    <property type="entry name" value="ATPase_AAA_CS"/>
</dbReference>
<dbReference type="PANTHER" id="PTHR23076:SF97">
    <property type="entry name" value="ATP-DEPENDENT ZINC METALLOPROTEASE YME1L1"/>
    <property type="match status" value="1"/>
</dbReference>
<dbReference type="GO" id="GO:0005524">
    <property type="term" value="F:ATP binding"/>
    <property type="evidence" value="ECO:0007669"/>
    <property type="project" value="UniProtKB-KW"/>
</dbReference>
<proteinExistence type="inferred from homology"/>
<dbReference type="OrthoDB" id="9809379at2"/>
<dbReference type="Gene3D" id="3.40.50.300">
    <property type="entry name" value="P-loop containing nucleotide triphosphate hydrolases"/>
    <property type="match status" value="1"/>
</dbReference>
<evidence type="ECO:0000313" key="3">
    <source>
        <dbReference type="EMBL" id="PHP26463.1"/>
    </source>
</evidence>
<dbReference type="GO" id="GO:0005886">
    <property type="term" value="C:plasma membrane"/>
    <property type="evidence" value="ECO:0007669"/>
    <property type="project" value="TreeGrafter"/>
</dbReference>
<comment type="similarity">
    <text evidence="1">Belongs to the AAA ATPase family.</text>
</comment>
<evidence type="ECO:0000256" key="1">
    <source>
        <dbReference type="RuleBase" id="RU003651"/>
    </source>
</evidence>
<dbReference type="Gene3D" id="1.20.58.760">
    <property type="entry name" value="Peptidase M41"/>
    <property type="match status" value="1"/>
</dbReference>
<dbReference type="InterPro" id="IPR037219">
    <property type="entry name" value="Peptidase_M41-like"/>
</dbReference>
<dbReference type="InterPro" id="IPR003593">
    <property type="entry name" value="AAA+_ATPase"/>
</dbReference>
<dbReference type="GO" id="GO:0016887">
    <property type="term" value="F:ATP hydrolysis activity"/>
    <property type="evidence" value="ECO:0007669"/>
    <property type="project" value="InterPro"/>
</dbReference>
<reference evidence="3 4" key="1">
    <citation type="submission" date="2017-08" db="EMBL/GenBank/DDBJ databases">
        <title>Draft Genome Sequence of Loktanella cinnabarina Strain XM1, Isolated from Coastal Surface Water.</title>
        <authorList>
            <person name="Ma R."/>
            <person name="Wang J."/>
            <person name="Wang Q."/>
            <person name="Ma Z."/>
            <person name="Li J."/>
            <person name="Chen L."/>
        </authorList>
    </citation>
    <scope>NUCLEOTIDE SEQUENCE [LARGE SCALE GENOMIC DNA]</scope>
    <source>
        <strain evidence="3 4">XM1</strain>
    </source>
</reference>
<dbReference type="PANTHER" id="PTHR23076">
    <property type="entry name" value="METALLOPROTEASE M41 FTSH"/>
    <property type="match status" value="1"/>
</dbReference>
<gene>
    <name evidence="3" type="ORF">CJ301_16200</name>
</gene>
<dbReference type="GO" id="GO:0030163">
    <property type="term" value="P:protein catabolic process"/>
    <property type="evidence" value="ECO:0007669"/>
    <property type="project" value="TreeGrafter"/>
</dbReference>
<evidence type="ECO:0000259" key="2">
    <source>
        <dbReference type="SMART" id="SM00382"/>
    </source>
</evidence>
<dbReference type="Gene3D" id="1.10.8.60">
    <property type="match status" value="1"/>
</dbReference>
<protein>
    <recommendedName>
        <fullName evidence="2">AAA+ ATPase domain-containing protein</fullName>
    </recommendedName>
</protein>
<organism evidence="3 4">
    <name type="scientific">Limimaricola cinnabarinus</name>
    <dbReference type="NCBI Taxonomy" id="1125964"/>
    <lineage>
        <taxon>Bacteria</taxon>
        <taxon>Pseudomonadati</taxon>
        <taxon>Pseudomonadota</taxon>
        <taxon>Alphaproteobacteria</taxon>
        <taxon>Rhodobacterales</taxon>
        <taxon>Paracoccaceae</taxon>
        <taxon>Limimaricola</taxon>
    </lineage>
</organism>
<keyword evidence="4" id="KW-1185">Reference proteome</keyword>
<dbReference type="SMART" id="SM00382">
    <property type="entry name" value="AAA"/>
    <property type="match status" value="1"/>
</dbReference>
<dbReference type="Proteomes" id="UP000221860">
    <property type="component" value="Unassembled WGS sequence"/>
</dbReference>
<dbReference type="InterPro" id="IPR027417">
    <property type="entry name" value="P-loop_NTPase"/>
</dbReference>
<dbReference type="SUPFAM" id="SSF140990">
    <property type="entry name" value="FtsH protease domain-like"/>
    <property type="match status" value="1"/>
</dbReference>
<dbReference type="InterPro" id="IPR000642">
    <property type="entry name" value="Peptidase_M41"/>
</dbReference>
<dbReference type="PROSITE" id="PS00674">
    <property type="entry name" value="AAA"/>
    <property type="match status" value="1"/>
</dbReference>
<dbReference type="InterPro" id="IPR003959">
    <property type="entry name" value="ATPase_AAA_core"/>
</dbReference>